<organism evidence="6 7">
    <name type="scientific">Tribolium castaneum</name>
    <name type="common">Red flour beetle</name>
    <dbReference type="NCBI Taxonomy" id="7070"/>
    <lineage>
        <taxon>Eukaryota</taxon>
        <taxon>Metazoa</taxon>
        <taxon>Ecdysozoa</taxon>
        <taxon>Arthropoda</taxon>
        <taxon>Hexapoda</taxon>
        <taxon>Insecta</taxon>
        <taxon>Pterygota</taxon>
        <taxon>Neoptera</taxon>
        <taxon>Endopterygota</taxon>
        <taxon>Coleoptera</taxon>
        <taxon>Polyphaga</taxon>
        <taxon>Cucujiformia</taxon>
        <taxon>Tenebrionidae</taxon>
        <taxon>Tenebrionidae incertae sedis</taxon>
        <taxon>Tribolium</taxon>
    </lineage>
</organism>
<dbReference type="EMBL" id="KQ971372">
    <property type="protein sequence ID" value="EFA09500.1"/>
    <property type="molecule type" value="Genomic_DNA"/>
</dbReference>
<reference evidence="6 7" key="2">
    <citation type="journal article" date="2010" name="Nucleic Acids Res.">
        <title>BeetleBase in 2010: revisions to provide comprehensive genomic information for Tribolium castaneum.</title>
        <authorList>
            <person name="Kim H.S."/>
            <person name="Murphy T."/>
            <person name="Xia J."/>
            <person name="Caragea D."/>
            <person name="Park Y."/>
            <person name="Beeman R.W."/>
            <person name="Lorenzen M.D."/>
            <person name="Butcher S."/>
            <person name="Manak J.R."/>
            <person name="Brown S.J."/>
        </authorList>
    </citation>
    <scope>GENOME REANNOTATION</scope>
    <source>
        <strain evidence="6 7">Georgia GA2</strain>
    </source>
</reference>
<dbReference type="AlphaFoldDB" id="D6X1E2"/>
<evidence type="ECO:0000256" key="1">
    <source>
        <dbReference type="ARBA" id="ARBA00004613"/>
    </source>
</evidence>
<dbReference type="PhylomeDB" id="D6X1E2"/>
<evidence type="ECO:0000259" key="5">
    <source>
        <dbReference type="PROSITE" id="PS50184"/>
    </source>
</evidence>
<comment type="subcellular location">
    <subcellularLocation>
        <location evidence="1">Secreted</location>
    </subcellularLocation>
</comment>
<keyword evidence="2" id="KW-0964">Secreted</keyword>
<dbReference type="KEGG" id="tca:662750"/>
<dbReference type="PANTHER" id="PTHR46698">
    <property type="entry name" value="CROSSVEINLESS 2"/>
    <property type="match status" value="1"/>
</dbReference>
<dbReference type="SUPFAM" id="SSF57603">
    <property type="entry name" value="FnI-like domain"/>
    <property type="match status" value="2"/>
</dbReference>
<evidence type="ECO:0000256" key="3">
    <source>
        <dbReference type="ARBA" id="ARBA00022729"/>
    </source>
</evidence>
<dbReference type="InterPro" id="IPR052424">
    <property type="entry name" value="Kielin_Chordin-BMP_Reg"/>
</dbReference>
<keyword evidence="3 4" id="KW-0732">Signal</keyword>
<evidence type="ECO:0000256" key="4">
    <source>
        <dbReference type="SAM" id="SignalP"/>
    </source>
</evidence>
<dbReference type="PANTHER" id="PTHR46698:SF4">
    <property type="entry name" value="CROSSVEINLESS 2"/>
    <property type="match status" value="1"/>
</dbReference>
<keyword evidence="7" id="KW-1185">Reference proteome</keyword>
<dbReference type="GO" id="GO:0005576">
    <property type="term" value="C:extracellular region"/>
    <property type="evidence" value="ECO:0007669"/>
    <property type="project" value="UniProtKB-SubCell"/>
</dbReference>
<gene>
    <name evidence="6" type="primary">AUGUSTUS-3.0.2_11601</name>
    <name evidence="6" type="ORF">TcasGA2_TC011601</name>
</gene>
<protein>
    <recommendedName>
        <fullName evidence="5">VWFC domain-containing protein</fullName>
    </recommendedName>
</protein>
<dbReference type="Proteomes" id="UP000007266">
    <property type="component" value="Linkage group 9"/>
</dbReference>
<accession>D6X1E2</accession>
<dbReference type="OMA" id="NCDHENE"/>
<evidence type="ECO:0000256" key="2">
    <source>
        <dbReference type="ARBA" id="ARBA00022525"/>
    </source>
</evidence>
<feature type="domain" description="VWFC" evidence="5">
    <location>
        <begin position="110"/>
        <end position="171"/>
    </location>
</feature>
<evidence type="ECO:0000313" key="7">
    <source>
        <dbReference type="Proteomes" id="UP000007266"/>
    </source>
</evidence>
<dbReference type="InParanoid" id="D6X1E2"/>
<dbReference type="InterPro" id="IPR001007">
    <property type="entry name" value="VWF_dom"/>
</dbReference>
<evidence type="ECO:0000313" key="6">
    <source>
        <dbReference type="EMBL" id="EFA09500.1"/>
    </source>
</evidence>
<feature type="chain" id="PRO_5003090485" description="VWFC domain-containing protein" evidence="4">
    <location>
        <begin position="28"/>
        <end position="462"/>
    </location>
</feature>
<reference evidence="6 7" key="1">
    <citation type="journal article" date="2008" name="Nature">
        <title>The genome of the model beetle and pest Tribolium castaneum.</title>
        <authorList>
            <consortium name="Tribolium Genome Sequencing Consortium"/>
            <person name="Richards S."/>
            <person name="Gibbs R.A."/>
            <person name="Weinstock G.M."/>
            <person name="Brown S.J."/>
            <person name="Denell R."/>
            <person name="Beeman R.W."/>
            <person name="Gibbs R."/>
            <person name="Beeman R.W."/>
            <person name="Brown S.J."/>
            <person name="Bucher G."/>
            <person name="Friedrich M."/>
            <person name="Grimmelikhuijzen C.J."/>
            <person name="Klingler M."/>
            <person name="Lorenzen M."/>
            <person name="Richards S."/>
            <person name="Roth S."/>
            <person name="Schroder R."/>
            <person name="Tautz D."/>
            <person name="Zdobnov E.M."/>
            <person name="Muzny D."/>
            <person name="Gibbs R.A."/>
            <person name="Weinstock G.M."/>
            <person name="Attaway T."/>
            <person name="Bell S."/>
            <person name="Buhay C.J."/>
            <person name="Chandrabose M.N."/>
            <person name="Chavez D."/>
            <person name="Clerk-Blankenburg K.P."/>
            <person name="Cree A."/>
            <person name="Dao M."/>
            <person name="Davis C."/>
            <person name="Chacko J."/>
            <person name="Dinh H."/>
            <person name="Dugan-Rocha S."/>
            <person name="Fowler G."/>
            <person name="Garner T.T."/>
            <person name="Garnes J."/>
            <person name="Gnirke A."/>
            <person name="Hawes A."/>
            <person name="Hernandez J."/>
            <person name="Hines S."/>
            <person name="Holder M."/>
            <person name="Hume J."/>
            <person name="Jhangiani S.N."/>
            <person name="Joshi V."/>
            <person name="Khan Z.M."/>
            <person name="Jackson L."/>
            <person name="Kovar C."/>
            <person name="Kowis A."/>
            <person name="Lee S."/>
            <person name="Lewis L.R."/>
            <person name="Margolis J."/>
            <person name="Morgan M."/>
            <person name="Nazareth L.V."/>
            <person name="Nguyen N."/>
            <person name="Okwuonu G."/>
            <person name="Parker D."/>
            <person name="Richards S."/>
            <person name="Ruiz S.J."/>
            <person name="Santibanez J."/>
            <person name="Savard J."/>
            <person name="Scherer S.E."/>
            <person name="Schneider B."/>
            <person name="Sodergren E."/>
            <person name="Tautz D."/>
            <person name="Vattahil S."/>
            <person name="Villasana D."/>
            <person name="White C.S."/>
            <person name="Wright R."/>
            <person name="Park Y."/>
            <person name="Beeman R.W."/>
            <person name="Lord J."/>
            <person name="Oppert B."/>
            <person name="Lorenzen M."/>
            <person name="Brown S."/>
            <person name="Wang L."/>
            <person name="Savard J."/>
            <person name="Tautz D."/>
            <person name="Richards S."/>
            <person name="Weinstock G."/>
            <person name="Gibbs R.A."/>
            <person name="Liu Y."/>
            <person name="Worley K."/>
            <person name="Weinstock G."/>
            <person name="Elsik C.G."/>
            <person name="Reese J.T."/>
            <person name="Elhaik E."/>
            <person name="Landan G."/>
            <person name="Graur D."/>
            <person name="Arensburger P."/>
            <person name="Atkinson P."/>
            <person name="Beeman R.W."/>
            <person name="Beidler J."/>
            <person name="Brown S.J."/>
            <person name="Demuth J.P."/>
            <person name="Drury D.W."/>
            <person name="Du Y.Z."/>
            <person name="Fujiwara H."/>
            <person name="Lorenzen M."/>
            <person name="Maselli V."/>
            <person name="Osanai M."/>
            <person name="Park Y."/>
            <person name="Robertson H.M."/>
            <person name="Tu Z."/>
            <person name="Wang J.J."/>
            <person name="Wang S."/>
            <person name="Richards S."/>
            <person name="Song H."/>
            <person name="Zhang L."/>
            <person name="Sodergren E."/>
            <person name="Werner D."/>
            <person name="Stanke M."/>
            <person name="Morgenstern B."/>
            <person name="Solovyev V."/>
            <person name="Kosarev P."/>
            <person name="Brown G."/>
            <person name="Chen H.C."/>
            <person name="Ermolaeva O."/>
            <person name="Hlavina W."/>
            <person name="Kapustin Y."/>
            <person name="Kiryutin B."/>
            <person name="Kitts P."/>
            <person name="Maglott D."/>
            <person name="Pruitt K."/>
            <person name="Sapojnikov V."/>
            <person name="Souvorov A."/>
            <person name="Mackey A.J."/>
            <person name="Waterhouse R.M."/>
            <person name="Wyder S."/>
            <person name="Zdobnov E.M."/>
            <person name="Zdobnov E.M."/>
            <person name="Wyder S."/>
            <person name="Kriventseva E.V."/>
            <person name="Kadowaki T."/>
            <person name="Bork P."/>
            <person name="Aranda M."/>
            <person name="Bao R."/>
            <person name="Beermann A."/>
            <person name="Berns N."/>
            <person name="Bolognesi R."/>
            <person name="Bonneton F."/>
            <person name="Bopp D."/>
            <person name="Brown S.J."/>
            <person name="Bucher G."/>
            <person name="Butts T."/>
            <person name="Chaumot A."/>
            <person name="Denell R.E."/>
            <person name="Ferrier D.E."/>
            <person name="Friedrich M."/>
            <person name="Gordon C.M."/>
            <person name="Jindra M."/>
            <person name="Klingler M."/>
            <person name="Lan Q."/>
            <person name="Lattorff H.M."/>
            <person name="Laudet V."/>
            <person name="von Levetsow C."/>
            <person name="Liu Z."/>
            <person name="Lutz R."/>
            <person name="Lynch J.A."/>
            <person name="da Fonseca R.N."/>
            <person name="Posnien N."/>
            <person name="Reuter R."/>
            <person name="Roth S."/>
            <person name="Savard J."/>
            <person name="Schinko J.B."/>
            <person name="Schmitt C."/>
            <person name="Schoppmeier M."/>
            <person name="Schroder R."/>
            <person name="Shippy T.D."/>
            <person name="Simonnet F."/>
            <person name="Marques-Souza H."/>
            <person name="Tautz D."/>
            <person name="Tomoyasu Y."/>
            <person name="Trauner J."/>
            <person name="Van der Zee M."/>
            <person name="Vervoort M."/>
            <person name="Wittkopp N."/>
            <person name="Wimmer E.A."/>
            <person name="Yang X."/>
            <person name="Jones A.K."/>
            <person name="Sattelle D.B."/>
            <person name="Ebert P.R."/>
            <person name="Nelson D."/>
            <person name="Scott J.G."/>
            <person name="Beeman R.W."/>
            <person name="Muthukrishnan S."/>
            <person name="Kramer K.J."/>
            <person name="Arakane Y."/>
            <person name="Beeman R.W."/>
            <person name="Zhu Q."/>
            <person name="Hogenkamp D."/>
            <person name="Dixit R."/>
            <person name="Oppert B."/>
            <person name="Jiang H."/>
            <person name="Zou Z."/>
            <person name="Marshall J."/>
            <person name="Elpidina E."/>
            <person name="Vinokurov K."/>
            <person name="Oppert C."/>
            <person name="Zou Z."/>
            <person name="Evans J."/>
            <person name="Lu Z."/>
            <person name="Zhao P."/>
            <person name="Sumathipala N."/>
            <person name="Altincicek B."/>
            <person name="Vilcinskas A."/>
            <person name="Williams M."/>
            <person name="Hultmark D."/>
            <person name="Hetru C."/>
            <person name="Jiang H."/>
            <person name="Grimmelikhuijzen C.J."/>
            <person name="Hauser F."/>
            <person name="Cazzamali G."/>
            <person name="Williamson M."/>
            <person name="Park Y."/>
            <person name="Li B."/>
            <person name="Tanaka Y."/>
            <person name="Predel R."/>
            <person name="Neupert S."/>
            <person name="Schachtner J."/>
            <person name="Verleyen P."/>
            <person name="Raible F."/>
            <person name="Bork P."/>
            <person name="Friedrich M."/>
            <person name="Walden K.K."/>
            <person name="Robertson H.M."/>
            <person name="Angeli S."/>
            <person name="Foret S."/>
            <person name="Bucher G."/>
            <person name="Schuetz S."/>
            <person name="Maleszka R."/>
            <person name="Wimmer E.A."/>
            <person name="Beeman R.W."/>
            <person name="Lorenzen M."/>
            <person name="Tomoyasu Y."/>
            <person name="Miller S.C."/>
            <person name="Grossmann D."/>
            <person name="Bucher G."/>
        </authorList>
    </citation>
    <scope>NUCLEOTIDE SEQUENCE [LARGE SCALE GENOMIC DNA]</scope>
    <source>
        <strain evidence="6 7">Georgia GA2</strain>
    </source>
</reference>
<feature type="signal peptide" evidence="4">
    <location>
        <begin position="1"/>
        <end position="27"/>
    </location>
</feature>
<dbReference type="HOGENOM" id="CLU_592298_0_0_1"/>
<dbReference type="PROSITE" id="PS50184">
    <property type="entry name" value="VWFC_2"/>
    <property type="match status" value="1"/>
</dbReference>
<proteinExistence type="predicted"/>
<dbReference type="OrthoDB" id="6132182at2759"/>
<dbReference type="Gene3D" id="2.10.70.10">
    <property type="entry name" value="Complement Module, domain 1"/>
    <property type="match status" value="1"/>
</dbReference>
<dbReference type="SMART" id="SM00214">
    <property type="entry name" value="VWC"/>
    <property type="match status" value="2"/>
</dbReference>
<sequence>MGCSALIYSWSLSWVILLAFNSRHTQAGLIRQTREVYPEIPESGIDESQVCFVGDVVYASGESVPADQPCLKCKCRPPGVHCETVRCAKKSGCKAVHRPNKCCPDYECECLHENKVYANGERLNSSSGNECNVCYCRGGEIQCTQVSCYIRTDCEAKTVPGQCCPKYDHCPPIENREKITIQEIIPEKTDNNTNEVEAESSEISEVFQQPPSVLRIGDKLLFLKKGELVPEKNITTPTSVITVIGAEGLERGVEESGETSAAESSHILSLVKQKKPTDFGDIEVYTESEFEAESTYDTLLKESPEVETTTRENREENATFPLDLQRSMESLETTEDSGENASVIETETTTQNLLKQDVELINTTEISAKVKRENTDSVFAELELEINSTERVQSEDDAKNESERIFKELLDETSTPKTRNKDESLERITDAIAKLTLKGKKGAFEQSPNILGVLSNFFTGKK</sequence>
<name>D6X1E2_TRICA</name>
<dbReference type="eggNOG" id="ENOG502S40M">
    <property type="taxonomic scope" value="Eukaryota"/>
</dbReference>